<evidence type="ECO:0008006" key="8">
    <source>
        <dbReference type="Google" id="ProtNLM"/>
    </source>
</evidence>
<keyword evidence="2 3" id="KW-0539">Nucleus</keyword>
<dbReference type="GO" id="GO:0006351">
    <property type="term" value="P:DNA-templated transcription"/>
    <property type="evidence" value="ECO:0007669"/>
    <property type="project" value="InterPro"/>
</dbReference>
<dbReference type="Pfam" id="PF08711">
    <property type="entry name" value="Med26"/>
    <property type="match status" value="1"/>
</dbReference>
<proteinExistence type="predicted"/>
<comment type="subcellular location">
    <subcellularLocation>
        <location evidence="1 3">Nucleus</location>
    </subcellularLocation>
</comment>
<dbReference type="Pfam" id="PF07500">
    <property type="entry name" value="TFIIS_M"/>
    <property type="match status" value="1"/>
</dbReference>
<gene>
    <name evidence="6" type="ORF">LSH36_444g02029</name>
</gene>
<dbReference type="InterPro" id="IPR036575">
    <property type="entry name" value="TFIIS_cen_dom_sf"/>
</dbReference>
<feature type="domain" description="TFIIS central" evidence="5">
    <location>
        <begin position="131"/>
        <end position="212"/>
    </location>
</feature>
<organism evidence="6 7">
    <name type="scientific">Paralvinella palmiformis</name>
    <dbReference type="NCBI Taxonomy" id="53620"/>
    <lineage>
        <taxon>Eukaryota</taxon>
        <taxon>Metazoa</taxon>
        <taxon>Spiralia</taxon>
        <taxon>Lophotrochozoa</taxon>
        <taxon>Annelida</taxon>
        <taxon>Polychaeta</taxon>
        <taxon>Sedentaria</taxon>
        <taxon>Canalipalpata</taxon>
        <taxon>Terebellida</taxon>
        <taxon>Terebelliformia</taxon>
        <taxon>Alvinellidae</taxon>
        <taxon>Paralvinella</taxon>
    </lineage>
</organism>
<evidence type="ECO:0000256" key="3">
    <source>
        <dbReference type="PROSITE-ProRule" id="PRU00649"/>
    </source>
</evidence>
<dbReference type="GO" id="GO:0005634">
    <property type="term" value="C:nucleus"/>
    <property type="evidence" value="ECO:0007669"/>
    <property type="project" value="UniProtKB-SubCell"/>
</dbReference>
<accession>A0AAD9JAP4</accession>
<dbReference type="InterPro" id="IPR003618">
    <property type="entry name" value="TFIIS_cen_dom"/>
</dbReference>
<evidence type="ECO:0000256" key="1">
    <source>
        <dbReference type="ARBA" id="ARBA00004123"/>
    </source>
</evidence>
<dbReference type="SMART" id="SM00509">
    <property type="entry name" value="TFS2N"/>
    <property type="match status" value="1"/>
</dbReference>
<dbReference type="Proteomes" id="UP001208570">
    <property type="component" value="Unassembled WGS sequence"/>
</dbReference>
<dbReference type="InterPro" id="IPR017923">
    <property type="entry name" value="TFIIS_N"/>
</dbReference>
<dbReference type="EMBL" id="JAODUP010000444">
    <property type="protein sequence ID" value="KAK2149614.1"/>
    <property type="molecule type" value="Genomic_DNA"/>
</dbReference>
<evidence type="ECO:0000313" key="6">
    <source>
        <dbReference type="EMBL" id="KAK2149614.1"/>
    </source>
</evidence>
<evidence type="ECO:0000313" key="7">
    <source>
        <dbReference type="Proteomes" id="UP001208570"/>
    </source>
</evidence>
<evidence type="ECO:0000256" key="2">
    <source>
        <dbReference type="ARBA" id="ARBA00023242"/>
    </source>
</evidence>
<feature type="domain" description="TFIIS N-terminal" evidence="4">
    <location>
        <begin position="40"/>
        <end position="114"/>
    </location>
</feature>
<dbReference type="InterPro" id="IPR003617">
    <property type="entry name" value="TFIIS/CRSP70_N_sub"/>
</dbReference>
<dbReference type="PROSITE" id="PS51319">
    <property type="entry name" value="TFIIS_N"/>
    <property type="match status" value="1"/>
</dbReference>
<dbReference type="PROSITE" id="PS51321">
    <property type="entry name" value="TFIIS_CENTRAL"/>
    <property type="match status" value="1"/>
</dbReference>
<dbReference type="SUPFAM" id="SSF47676">
    <property type="entry name" value="Conserved domain common to transcription factors TFIIS, elongin A, CRSP70"/>
    <property type="match status" value="1"/>
</dbReference>
<dbReference type="Gene3D" id="1.20.930.10">
    <property type="entry name" value="Conserved domain common to transcription factors TFIIS, elongin A, CRSP70"/>
    <property type="match status" value="1"/>
</dbReference>
<reference evidence="6" key="1">
    <citation type="journal article" date="2023" name="Mol. Biol. Evol.">
        <title>Third-Generation Sequencing Reveals the Adaptive Role of the Epigenome in Three Deep-Sea Polychaetes.</title>
        <authorList>
            <person name="Perez M."/>
            <person name="Aroh O."/>
            <person name="Sun Y."/>
            <person name="Lan Y."/>
            <person name="Juniper S.K."/>
            <person name="Young C.R."/>
            <person name="Angers B."/>
            <person name="Qian P.Y."/>
        </authorList>
    </citation>
    <scope>NUCLEOTIDE SEQUENCE</scope>
    <source>
        <strain evidence="6">P08H-3</strain>
    </source>
</reference>
<evidence type="ECO:0000259" key="5">
    <source>
        <dbReference type="PROSITE" id="PS51321"/>
    </source>
</evidence>
<sequence>MDKFIVRSPRNESSVLPITKPRKRLTQSTIESLPGVVVIEDIKRLRNILRAKNQKEEILLQSLKELNRKIPSRSVLKSTKIGHTVNRLTKHSESEVAQKATLLIKKWKNYFQAKLDQPLLEVRSDCKTEELRNTARKHLATALQSSASDTLVKSIEQEAYHQHKRLVGASYRRTVRKIVFALKHQSDVRERIVNRSLDISELITKYMDSRIS</sequence>
<evidence type="ECO:0000259" key="4">
    <source>
        <dbReference type="PROSITE" id="PS51319"/>
    </source>
</evidence>
<name>A0AAD9JAP4_9ANNE</name>
<dbReference type="SUPFAM" id="SSF46942">
    <property type="entry name" value="Elongation factor TFIIS domain 2"/>
    <property type="match status" value="1"/>
</dbReference>
<protein>
    <recommendedName>
        <fullName evidence="8">Transcription elongation factor A N-terminal and central domain-containing protein 2</fullName>
    </recommendedName>
</protein>
<comment type="caution">
    <text evidence="6">The sequence shown here is derived from an EMBL/GenBank/DDBJ whole genome shotgun (WGS) entry which is preliminary data.</text>
</comment>
<dbReference type="InterPro" id="IPR035441">
    <property type="entry name" value="TFIIS/LEDGF_dom_sf"/>
</dbReference>
<keyword evidence="7" id="KW-1185">Reference proteome</keyword>
<dbReference type="AlphaFoldDB" id="A0AAD9JAP4"/>
<dbReference type="CDD" id="cd00183">
    <property type="entry name" value="TFIIS_I"/>
    <property type="match status" value="1"/>
</dbReference>